<dbReference type="InterPro" id="IPR047127">
    <property type="entry name" value="MutT-like"/>
</dbReference>
<evidence type="ECO:0000256" key="15">
    <source>
        <dbReference type="ARBA" id="ARBA00041979"/>
    </source>
</evidence>
<evidence type="ECO:0000256" key="13">
    <source>
        <dbReference type="ARBA" id="ARBA00040794"/>
    </source>
</evidence>
<dbReference type="AlphaFoldDB" id="A0A432W943"/>
<evidence type="ECO:0000256" key="9">
    <source>
        <dbReference type="ARBA" id="ARBA00023204"/>
    </source>
</evidence>
<sequence>MSNPDTVHVAVGVIENTQGELLISRRAAHQHQGGHWEFPGGKVEGGENAQQALARELLEEVNIEVVHAAPMTVIEHAYPDKRVRLDVWHVTVFKGQADGREGQEWRWVPRHQLTAYSFPAANEAIIQRLLDEPA</sequence>
<dbReference type="PROSITE" id="PS51462">
    <property type="entry name" value="NUDIX"/>
    <property type="match status" value="1"/>
</dbReference>
<protein>
    <recommendedName>
        <fullName evidence="13">8-oxo-dGTP diphosphatase</fullName>
        <ecNumber evidence="12">3.6.1.55</ecNumber>
    </recommendedName>
    <alternativeName>
        <fullName evidence="16">7,8-dihydro-8-oxoguanine-triphosphatase</fullName>
    </alternativeName>
    <alternativeName>
        <fullName evidence="15">Mutator protein MutT</fullName>
    </alternativeName>
    <alternativeName>
        <fullName evidence="14">dGTP pyrophosphohydrolase</fullName>
    </alternativeName>
</protein>
<comment type="catalytic activity">
    <reaction evidence="10">
        <text>8-oxo-dGTP + H2O = 8-oxo-dGMP + diphosphate + H(+)</text>
        <dbReference type="Rhea" id="RHEA:31575"/>
        <dbReference type="ChEBI" id="CHEBI:15377"/>
        <dbReference type="ChEBI" id="CHEBI:15378"/>
        <dbReference type="ChEBI" id="CHEBI:33019"/>
        <dbReference type="ChEBI" id="CHEBI:63224"/>
        <dbReference type="ChEBI" id="CHEBI:77896"/>
        <dbReference type="EC" id="3.6.1.55"/>
    </reaction>
</comment>
<reference evidence="20 21" key="1">
    <citation type="journal article" date="2011" name="Front. Microbiol.">
        <title>Genomic signatures of strain selection and enhancement in Bacillus atrophaeus var. globigii, a historical biowarfare simulant.</title>
        <authorList>
            <person name="Gibbons H.S."/>
            <person name="Broomall S.M."/>
            <person name="McNew L.A."/>
            <person name="Daligault H."/>
            <person name="Chapman C."/>
            <person name="Bruce D."/>
            <person name="Karavis M."/>
            <person name="Krepps M."/>
            <person name="McGregor P.A."/>
            <person name="Hong C."/>
            <person name="Park K.H."/>
            <person name="Akmal A."/>
            <person name="Feldman A."/>
            <person name="Lin J.S."/>
            <person name="Chang W.E."/>
            <person name="Higgs B.W."/>
            <person name="Demirev P."/>
            <person name="Lindquist J."/>
            <person name="Liem A."/>
            <person name="Fochler E."/>
            <person name="Read T.D."/>
            <person name="Tapia R."/>
            <person name="Johnson S."/>
            <person name="Bishop-Lilly K.A."/>
            <person name="Detter C."/>
            <person name="Han C."/>
            <person name="Sozhamannan S."/>
            <person name="Rosenzweig C.N."/>
            <person name="Skowronski E.W."/>
        </authorList>
    </citation>
    <scope>NUCLEOTIDE SEQUENCE [LARGE SCALE GENOMIC DNA]</scope>
    <source>
        <strain evidence="20 21">MLST1</strain>
    </source>
</reference>
<dbReference type="PROSITE" id="PS00893">
    <property type="entry name" value="NUDIX_BOX"/>
    <property type="match status" value="1"/>
</dbReference>
<feature type="binding site" evidence="18">
    <location>
        <position position="40"/>
    </location>
    <ligand>
        <name>Mg(2+)</name>
        <dbReference type="ChEBI" id="CHEBI:18420"/>
    </ligand>
</feature>
<evidence type="ECO:0000256" key="5">
    <source>
        <dbReference type="ARBA" id="ARBA00022723"/>
    </source>
</evidence>
<keyword evidence="8 18" id="KW-0460">Magnesium</keyword>
<dbReference type="InterPro" id="IPR003561">
    <property type="entry name" value="Mutator_MutT"/>
</dbReference>
<dbReference type="OrthoDB" id="9810648at2"/>
<dbReference type="Pfam" id="PF14815">
    <property type="entry name" value="NUDIX_4"/>
    <property type="match status" value="1"/>
</dbReference>
<comment type="caution">
    <text evidence="20">The sequence shown here is derived from an EMBL/GenBank/DDBJ whole genome shotgun (WGS) entry which is preliminary data.</text>
</comment>
<dbReference type="Gene3D" id="3.90.79.10">
    <property type="entry name" value="Nucleoside Triphosphate Pyrophosphohydrolase"/>
    <property type="match status" value="1"/>
</dbReference>
<keyword evidence="21" id="KW-1185">Reference proteome</keyword>
<evidence type="ECO:0000256" key="6">
    <source>
        <dbReference type="ARBA" id="ARBA00022763"/>
    </source>
</evidence>
<dbReference type="GO" id="GO:0008413">
    <property type="term" value="F:8-oxo-7,8-dihydroguanosine triphosphate pyrophosphatase activity"/>
    <property type="evidence" value="ECO:0007669"/>
    <property type="project" value="InterPro"/>
</dbReference>
<dbReference type="NCBIfam" id="TIGR00586">
    <property type="entry name" value="mutt"/>
    <property type="match status" value="1"/>
</dbReference>
<feature type="binding site" evidence="17">
    <location>
        <position position="122"/>
    </location>
    <ligand>
        <name>8-oxo-dGTP</name>
        <dbReference type="ChEBI" id="CHEBI:77896"/>
    </ligand>
</feature>
<dbReference type="RefSeq" id="WP_126803421.1">
    <property type="nucleotide sequence ID" value="NZ_PIPL01000001.1"/>
</dbReference>
<feature type="binding site" evidence="17">
    <location>
        <position position="31"/>
    </location>
    <ligand>
        <name>8-oxo-dGTP</name>
        <dbReference type="ChEBI" id="CHEBI:77896"/>
    </ligand>
</feature>
<dbReference type="PANTHER" id="PTHR47707:SF1">
    <property type="entry name" value="NUDIX HYDROLASE FAMILY PROTEIN"/>
    <property type="match status" value="1"/>
</dbReference>
<dbReference type="InterPro" id="IPR015797">
    <property type="entry name" value="NUDIX_hydrolase-like_dom_sf"/>
</dbReference>
<evidence type="ECO:0000256" key="10">
    <source>
        <dbReference type="ARBA" id="ARBA00035861"/>
    </source>
</evidence>
<dbReference type="InterPro" id="IPR000086">
    <property type="entry name" value="NUDIX_hydrolase_dom"/>
</dbReference>
<dbReference type="GO" id="GO:0006281">
    <property type="term" value="P:DNA repair"/>
    <property type="evidence" value="ECO:0007669"/>
    <property type="project" value="UniProtKB-KW"/>
</dbReference>
<dbReference type="PANTHER" id="PTHR47707">
    <property type="entry name" value="8-OXO-DGTP DIPHOSPHATASE"/>
    <property type="match status" value="1"/>
</dbReference>
<dbReference type="EC" id="3.6.1.55" evidence="12"/>
<dbReference type="CDD" id="cd03425">
    <property type="entry name" value="NUDIX_MutT_NudA_like"/>
    <property type="match status" value="1"/>
</dbReference>
<evidence type="ECO:0000313" key="20">
    <source>
        <dbReference type="EMBL" id="RUO26612.1"/>
    </source>
</evidence>
<evidence type="ECO:0000256" key="18">
    <source>
        <dbReference type="PIRSR" id="PIRSR603561-2"/>
    </source>
</evidence>
<keyword evidence="4" id="KW-0235">DNA replication</keyword>
<keyword evidence="5 18" id="KW-0479">Metal-binding</keyword>
<dbReference type="PRINTS" id="PR00502">
    <property type="entry name" value="NUDIXFAMILY"/>
</dbReference>
<evidence type="ECO:0000256" key="8">
    <source>
        <dbReference type="ARBA" id="ARBA00022842"/>
    </source>
</evidence>
<feature type="binding site" evidence="18">
    <location>
        <position position="60"/>
    </location>
    <ligand>
        <name>Mg(2+)</name>
        <dbReference type="ChEBI" id="CHEBI:18420"/>
    </ligand>
</feature>
<feature type="binding site" evidence="17">
    <location>
        <begin position="37"/>
        <end position="40"/>
    </location>
    <ligand>
        <name>8-oxo-dGTP</name>
        <dbReference type="ChEBI" id="CHEBI:77896"/>
    </ligand>
</feature>
<keyword evidence="3" id="KW-0515">Mutator protein</keyword>
<feature type="binding site" evidence="17">
    <location>
        <position position="26"/>
    </location>
    <ligand>
        <name>8-oxo-dGTP</name>
        <dbReference type="ChEBI" id="CHEBI:77896"/>
    </ligand>
</feature>
<dbReference type="GO" id="GO:0044716">
    <property type="term" value="F:8-oxo-GDP phosphatase activity"/>
    <property type="evidence" value="ECO:0007669"/>
    <property type="project" value="TreeGrafter"/>
</dbReference>
<evidence type="ECO:0000259" key="19">
    <source>
        <dbReference type="PROSITE" id="PS51462"/>
    </source>
</evidence>
<evidence type="ECO:0000256" key="3">
    <source>
        <dbReference type="ARBA" id="ARBA00022457"/>
    </source>
</evidence>
<keyword evidence="7" id="KW-0378">Hydrolase</keyword>
<evidence type="ECO:0000256" key="12">
    <source>
        <dbReference type="ARBA" id="ARBA00038905"/>
    </source>
</evidence>
<dbReference type="InterPro" id="IPR020476">
    <property type="entry name" value="Nudix_hydrolase"/>
</dbReference>
<comment type="cofactor">
    <cofactor evidence="1 18">
        <name>Mg(2+)</name>
        <dbReference type="ChEBI" id="CHEBI:18420"/>
    </cofactor>
</comment>
<keyword evidence="6" id="KW-0227">DNA damage</keyword>
<dbReference type="GO" id="GO:0044715">
    <property type="term" value="F:8-oxo-dGDP phosphatase activity"/>
    <property type="evidence" value="ECO:0007669"/>
    <property type="project" value="TreeGrafter"/>
</dbReference>
<dbReference type="SUPFAM" id="SSF55811">
    <property type="entry name" value="Nudix"/>
    <property type="match status" value="1"/>
</dbReference>
<evidence type="ECO:0000256" key="16">
    <source>
        <dbReference type="ARBA" id="ARBA00042798"/>
    </source>
</evidence>
<evidence type="ECO:0000256" key="4">
    <source>
        <dbReference type="ARBA" id="ARBA00022705"/>
    </source>
</evidence>
<proteinExistence type="inferred from homology"/>
<evidence type="ECO:0000256" key="2">
    <source>
        <dbReference type="ARBA" id="ARBA00005582"/>
    </source>
</evidence>
<dbReference type="GO" id="GO:0046872">
    <property type="term" value="F:metal ion binding"/>
    <property type="evidence" value="ECO:0007669"/>
    <property type="project" value="UniProtKB-KW"/>
</dbReference>
<feature type="domain" description="Nudix hydrolase" evidence="19">
    <location>
        <begin position="4"/>
        <end position="131"/>
    </location>
</feature>
<dbReference type="GO" id="GO:0035539">
    <property type="term" value="F:8-oxo-7,8-dihydrodeoxyguanosine triphosphate pyrophosphatase activity"/>
    <property type="evidence" value="ECO:0007669"/>
    <property type="project" value="UniProtKB-EC"/>
</dbReference>
<dbReference type="InterPro" id="IPR020084">
    <property type="entry name" value="NUDIX_hydrolase_CS"/>
</dbReference>
<evidence type="ECO:0000256" key="1">
    <source>
        <dbReference type="ARBA" id="ARBA00001946"/>
    </source>
</evidence>
<dbReference type="InterPro" id="IPR029119">
    <property type="entry name" value="MutY_C"/>
</dbReference>
<comment type="catalytic activity">
    <reaction evidence="11">
        <text>8-oxo-GTP + H2O = 8-oxo-GMP + diphosphate + H(+)</text>
        <dbReference type="Rhea" id="RHEA:67616"/>
        <dbReference type="ChEBI" id="CHEBI:15377"/>
        <dbReference type="ChEBI" id="CHEBI:15378"/>
        <dbReference type="ChEBI" id="CHEBI:33019"/>
        <dbReference type="ChEBI" id="CHEBI:143553"/>
        <dbReference type="ChEBI" id="CHEBI:145694"/>
    </reaction>
</comment>
<name>A0A432W943_9GAMM</name>
<evidence type="ECO:0000256" key="11">
    <source>
        <dbReference type="ARBA" id="ARBA00036904"/>
    </source>
</evidence>
<accession>A0A432W943</accession>
<evidence type="ECO:0000256" key="17">
    <source>
        <dbReference type="PIRSR" id="PIRSR603561-1"/>
    </source>
</evidence>
<dbReference type="EMBL" id="PIPL01000001">
    <property type="protein sequence ID" value="RUO26612.1"/>
    <property type="molecule type" value="Genomic_DNA"/>
</dbReference>
<evidence type="ECO:0000256" key="7">
    <source>
        <dbReference type="ARBA" id="ARBA00022801"/>
    </source>
</evidence>
<organism evidence="20 21">
    <name type="scientific">Aliidiomarina minuta</name>
    <dbReference type="NCBI Taxonomy" id="880057"/>
    <lineage>
        <taxon>Bacteria</taxon>
        <taxon>Pseudomonadati</taxon>
        <taxon>Pseudomonadota</taxon>
        <taxon>Gammaproteobacteria</taxon>
        <taxon>Alteromonadales</taxon>
        <taxon>Idiomarinaceae</taxon>
        <taxon>Aliidiomarina</taxon>
    </lineage>
</organism>
<comment type="similarity">
    <text evidence="2">Belongs to the Nudix hydrolase family.</text>
</comment>
<evidence type="ECO:0000256" key="14">
    <source>
        <dbReference type="ARBA" id="ARBA00041592"/>
    </source>
</evidence>
<evidence type="ECO:0000313" key="21">
    <source>
        <dbReference type="Proteomes" id="UP000288293"/>
    </source>
</evidence>
<dbReference type="GO" id="GO:0006260">
    <property type="term" value="P:DNA replication"/>
    <property type="evidence" value="ECO:0007669"/>
    <property type="project" value="UniProtKB-KW"/>
</dbReference>
<dbReference type="FunFam" id="3.90.79.10:FF:000014">
    <property type="entry name" value="8-oxo-dGTP diphosphatase MutT"/>
    <property type="match status" value="1"/>
</dbReference>
<dbReference type="Proteomes" id="UP000288293">
    <property type="component" value="Unassembled WGS sequence"/>
</dbReference>
<gene>
    <name evidence="20" type="ORF">CWE09_07890</name>
</gene>
<keyword evidence="9" id="KW-0234">DNA repair</keyword>